<keyword evidence="2" id="KW-1185">Reference proteome</keyword>
<gene>
    <name evidence="1" type="ORF">GY24_05215</name>
</gene>
<comment type="caution">
    <text evidence="1">The sequence shown here is derived from an EMBL/GenBank/DDBJ whole genome shotgun (WGS) entry which is preliminary data.</text>
</comment>
<reference evidence="1 2" key="1">
    <citation type="journal article" date="2008" name="Int. J. Syst. Evol. Microbiol.">
        <title>Leifsonia pindariensis sp. nov., isolated from the Pindari glacier of the Indian Himalayas, and emended description of the genus Leifsonia.</title>
        <authorList>
            <person name="Reddy G.S."/>
            <person name="Prabagaran S.R."/>
            <person name="Shivaji S."/>
        </authorList>
    </citation>
    <scope>NUCLEOTIDE SEQUENCE [LARGE SCALE GENOMIC DNA]</scope>
    <source>
        <strain evidence="1 2">PON 10</strain>
    </source>
</reference>
<dbReference type="Gene3D" id="3.90.1530.10">
    <property type="entry name" value="Conserved hypothetical protein from pyrococcus furiosus pfu- 392566-001, ParB domain"/>
    <property type="match status" value="1"/>
</dbReference>
<protein>
    <recommendedName>
        <fullName evidence="3">ParB/Sulfiredoxin domain-containing protein</fullName>
    </recommendedName>
</protein>
<evidence type="ECO:0008006" key="3">
    <source>
        <dbReference type="Google" id="ProtNLM"/>
    </source>
</evidence>
<sequence length="372" mass="40839">MDDSFPTDGNPVIQTMQVSELKLDPQNPRLPEELLGQDEPTLLAWLEESETLEELASSMLANGFFAHEPLVVRATDGGAPYVVVEGNRRFATLSILLQLPAAQDGDLHFDFEVEPTDSQLERLRSVPCLVVNHADDVRKFLGFRHIGGLKTWKPEAKARYLETEVDAVAAEGRPSPFKEVGKRVGTNALGVRGPYVALKVLRVAREELGLGDLAAAVLRDRFGVWNRLLNSSEVRDFIGLGDALDYVSVQQSLTELNSENLRRVLTDLLPAEGARLAVLQDSRDATRYGRVIASEVARTTLAAHGDLDLAYQLVDSQTFKKRAWDLTRSVEILTQNIDSFDIGPEEVAIAGSLLTAARNLNAVAGSRLDEAD</sequence>
<dbReference type="InterPro" id="IPR036086">
    <property type="entry name" value="ParB/Sulfiredoxin_sf"/>
</dbReference>
<name>A0ABX5AXD6_9MICO</name>
<dbReference type="RefSeq" id="WP_112287888.1">
    <property type="nucleotide sequence ID" value="NZ_MPZN01000011.1"/>
</dbReference>
<dbReference type="SUPFAM" id="SSF110849">
    <property type="entry name" value="ParB/Sulfiredoxin"/>
    <property type="match status" value="1"/>
</dbReference>
<evidence type="ECO:0000313" key="2">
    <source>
        <dbReference type="Proteomes" id="UP000237755"/>
    </source>
</evidence>
<organism evidence="1 2">
    <name type="scientific">Microterricola pindariensis</name>
    <dbReference type="NCBI Taxonomy" id="478010"/>
    <lineage>
        <taxon>Bacteria</taxon>
        <taxon>Bacillati</taxon>
        <taxon>Actinomycetota</taxon>
        <taxon>Actinomycetes</taxon>
        <taxon>Micrococcales</taxon>
        <taxon>Microbacteriaceae</taxon>
        <taxon>Microterricola</taxon>
    </lineage>
</organism>
<accession>A0ABX5AXD6</accession>
<dbReference type="EMBL" id="MPZN01000011">
    <property type="protein sequence ID" value="PPL19588.1"/>
    <property type="molecule type" value="Genomic_DNA"/>
</dbReference>
<evidence type="ECO:0000313" key="1">
    <source>
        <dbReference type="EMBL" id="PPL19588.1"/>
    </source>
</evidence>
<dbReference type="Proteomes" id="UP000237755">
    <property type="component" value="Unassembled WGS sequence"/>
</dbReference>
<proteinExistence type="predicted"/>